<dbReference type="Proteomes" id="UP000324222">
    <property type="component" value="Unassembled WGS sequence"/>
</dbReference>
<proteinExistence type="predicted"/>
<sequence length="39" mass="4409">MRRSPPAQEVKARTMRRRLHLSNPPALQPQTPGDENKGS</sequence>
<protein>
    <submittedName>
        <fullName evidence="2">Uncharacterized protein</fullName>
    </submittedName>
</protein>
<dbReference type="EMBL" id="VSRR010074829">
    <property type="protein sequence ID" value="MPC87547.1"/>
    <property type="molecule type" value="Genomic_DNA"/>
</dbReference>
<comment type="caution">
    <text evidence="2">The sequence shown here is derived from an EMBL/GenBank/DDBJ whole genome shotgun (WGS) entry which is preliminary data.</text>
</comment>
<evidence type="ECO:0000256" key="1">
    <source>
        <dbReference type="SAM" id="MobiDB-lite"/>
    </source>
</evidence>
<evidence type="ECO:0000313" key="2">
    <source>
        <dbReference type="EMBL" id="MPC87547.1"/>
    </source>
</evidence>
<feature type="region of interest" description="Disordered" evidence="1">
    <location>
        <begin position="1"/>
        <end position="39"/>
    </location>
</feature>
<evidence type="ECO:0000313" key="3">
    <source>
        <dbReference type="Proteomes" id="UP000324222"/>
    </source>
</evidence>
<name>A0A5B7J1K9_PORTR</name>
<reference evidence="2 3" key="1">
    <citation type="submission" date="2019-05" db="EMBL/GenBank/DDBJ databases">
        <title>Another draft genome of Portunus trituberculatus and its Hox gene families provides insights of decapod evolution.</title>
        <authorList>
            <person name="Jeong J.-H."/>
            <person name="Song I."/>
            <person name="Kim S."/>
            <person name="Choi T."/>
            <person name="Kim D."/>
            <person name="Ryu S."/>
            <person name="Kim W."/>
        </authorList>
    </citation>
    <scope>NUCLEOTIDE SEQUENCE [LARGE SCALE GENOMIC DNA]</scope>
    <source>
        <tissue evidence="2">Muscle</tissue>
    </source>
</reference>
<accession>A0A5B7J1K9</accession>
<gene>
    <name evidence="2" type="ORF">E2C01_082412</name>
</gene>
<keyword evidence="3" id="KW-1185">Reference proteome</keyword>
<organism evidence="2 3">
    <name type="scientific">Portunus trituberculatus</name>
    <name type="common">Swimming crab</name>
    <name type="synonym">Neptunus trituberculatus</name>
    <dbReference type="NCBI Taxonomy" id="210409"/>
    <lineage>
        <taxon>Eukaryota</taxon>
        <taxon>Metazoa</taxon>
        <taxon>Ecdysozoa</taxon>
        <taxon>Arthropoda</taxon>
        <taxon>Crustacea</taxon>
        <taxon>Multicrustacea</taxon>
        <taxon>Malacostraca</taxon>
        <taxon>Eumalacostraca</taxon>
        <taxon>Eucarida</taxon>
        <taxon>Decapoda</taxon>
        <taxon>Pleocyemata</taxon>
        <taxon>Brachyura</taxon>
        <taxon>Eubrachyura</taxon>
        <taxon>Portunoidea</taxon>
        <taxon>Portunidae</taxon>
        <taxon>Portuninae</taxon>
        <taxon>Portunus</taxon>
    </lineage>
</organism>
<dbReference type="AlphaFoldDB" id="A0A5B7J1K9"/>